<dbReference type="AlphaFoldDB" id="A0A1E9PIJ9"/>
<proteinExistence type="predicted"/>
<dbReference type="SUPFAM" id="SSF55729">
    <property type="entry name" value="Acyl-CoA N-acyltransferases (Nat)"/>
    <property type="match status" value="1"/>
</dbReference>
<dbReference type="InterPro" id="IPR000182">
    <property type="entry name" value="GNAT_dom"/>
</dbReference>
<dbReference type="GO" id="GO:0016747">
    <property type="term" value="F:acyltransferase activity, transferring groups other than amino-acyl groups"/>
    <property type="evidence" value="ECO:0007669"/>
    <property type="project" value="InterPro"/>
</dbReference>
<dbReference type="GeneID" id="86858199"/>
<gene>
    <name evidence="3" type="ORF">DBT44_0008320</name>
    <name evidence="2" type="ORF">ODY61_06645</name>
</gene>
<keyword evidence="4" id="KW-1185">Reference proteome</keyword>
<organism evidence="2 5">
    <name type="scientific">Aerococcus mictus</name>
    <dbReference type="NCBI Taxonomy" id="2976810"/>
    <lineage>
        <taxon>Bacteria</taxon>
        <taxon>Bacillati</taxon>
        <taxon>Bacillota</taxon>
        <taxon>Bacilli</taxon>
        <taxon>Lactobacillales</taxon>
        <taxon>Aerococcaceae</taxon>
        <taxon>Aerococcus</taxon>
    </lineage>
</organism>
<dbReference type="RefSeq" id="WP_070558198.1">
    <property type="nucleotide sequence ID" value="NZ_CAJHLJ010000004.1"/>
</dbReference>
<dbReference type="EMBL" id="JAOTMY010000003">
    <property type="protein sequence ID" value="MCY3087788.1"/>
    <property type="molecule type" value="Genomic_DNA"/>
</dbReference>
<keyword evidence="2" id="KW-0808">Transferase</keyword>
<evidence type="ECO:0000313" key="4">
    <source>
        <dbReference type="Proteomes" id="UP000250354"/>
    </source>
</evidence>
<dbReference type="Gene3D" id="3.40.630.30">
    <property type="match status" value="1"/>
</dbReference>
<reference evidence="3" key="3">
    <citation type="submission" date="2024-02" db="EMBL/GenBank/DDBJ databases">
        <authorList>
            <person name="Choi B."/>
        </authorList>
    </citation>
    <scope>NUCLEOTIDE SEQUENCE</scope>
    <source>
        <strain evidence="3">UMB1016</strain>
    </source>
</reference>
<dbReference type="Proteomes" id="UP001069047">
    <property type="component" value="Unassembled WGS sequence"/>
</dbReference>
<dbReference type="PROSITE" id="PS51186">
    <property type="entry name" value="GNAT"/>
    <property type="match status" value="1"/>
</dbReference>
<evidence type="ECO:0000313" key="2">
    <source>
        <dbReference type="EMBL" id="MCY3087788.1"/>
    </source>
</evidence>
<reference evidence="3 4" key="1">
    <citation type="journal article" date="2020" name="J. Bacteriol.">
        <title>Aerococcus urinae Isolated from Women with Lower Urinary Tract Symptoms: In Vitro Aggregation and Genome Analysis.</title>
        <authorList>
            <person name="Hilt E.E."/>
            <person name="Putonti C."/>
            <person name="Thomas-White K."/>
            <person name="Lewis A.L."/>
            <person name="Visick K.L."/>
            <person name="Gilbert N.M."/>
            <person name="Wolfe A.J."/>
        </authorList>
    </citation>
    <scope>NUCLEOTIDE SEQUENCE [LARGE SCALE GENOMIC DNA]</scope>
    <source>
        <strain evidence="3 4">UMB1016</strain>
    </source>
</reference>
<evidence type="ECO:0000259" key="1">
    <source>
        <dbReference type="PROSITE" id="PS51186"/>
    </source>
</evidence>
<feature type="domain" description="N-acetyltransferase" evidence="1">
    <location>
        <begin position="115"/>
        <end position="263"/>
    </location>
</feature>
<name>A0A1E9PIJ9_9LACT</name>
<dbReference type="CDD" id="cd04301">
    <property type="entry name" value="NAT_SF"/>
    <property type="match status" value="1"/>
</dbReference>
<accession>A0A1E9PIJ9</accession>
<keyword evidence="2" id="KW-0012">Acyltransferase</keyword>
<evidence type="ECO:0000313" key="5">
    <source>
        <dbReference type="Proteomes" id="UP001069047"/>
    </source>
</evidence>
<dbReference type="EMBL" id="CP145132">
    <property type="protein sequence ID" value="WWC54385.1"/>
    <property type="molecule type" value="Genomic_DNA"/>
</dbReference>
<protein>
    <submittedName>
        <fullName evidence="2">GNAT family N-acetyltransferase</fullName>
        <ecNumber evidence="2">2.3.1.-</ecNumber>
    </submittedName>
</protein>
<reference evidence="2" key="2">
    <citation type="submission" date="2022-09" db="EMBL/GenBank/DDBJ databases">
        <title>Aerococcus urinae taxonomy study.</title>
        <authorList>
            <person name="Christensen J."/>
            <person name="Senneby E."/>
        </authorList>
    </citation>
    <scope>NUCLEOTIDE SEQUENCE</scope>
    <source>
        <strain evidence="2">LUND-41-B12</strain>
    </source>
</reference>
<dbReference type="Pfam" id="PF00583">
    <property type="entry name" value="Acetyltransf_1"/>
    <property type="match status" value="1"/>
</dbReference>
<evidence type="ECO:0000313" key="3">
    <source>
        <dbReference type="EMBL" id="WWC54385.1"/>
    </source>
</evidence>
<dbReference type="EC" id="2.3.1.-" evidence="2"/>
<dbReference type="Pfam" id="PF18467">
    <property type="entry name" value="DUF5613"/>
    <property type="match status" value="1"/>
</dbReference>
<dbReference type="Proteomes" id="UP000250354">
    <property type="component" value="Chromosome"/>
</dbReference>
<dbReference type="InterPro" id="IPR016181">
    <property type="entry name" value="Acyl_CoA_acyltransferase"/>
</dbReference>
<dbReference type="InterPro" id="IPR040549">
    <property type="entry name" value="DUF5613"/>
</dbReference>
<sequence>MLDLNATYHWISHYEDNELYQIFANQAARHVPLSNFMALDFNPGLDEWLILEEQYMDYASEFDLPEINIHLPMNQGVDDELYAYLSEAGYQLAITELVSLENYQYPNKKRQSAQLELEEINSDSLPAFLAFQAYYDKDYGLAYQEEMQGYYQEAFYKDNIHQVAVFDQGQIIAAMQVILSRHYLEIDHLTVREDFQKREIGRWLVEWAYDQAQQDDKTLILVCDADSPARQFYDHLGFMGLGFELAFSRKIDQDFKEQFYYQD</sequence>
<accession>A0A9Q4DEJ1</accession>